<dbReference type="EMBL" id="QRAL01000082">
    <property type="protein sequence ID" value="RSU45492.1"/>
    <property type="molecule type" value="Genomic_DNA"/>
</dbReference>
<gene>
    <name evidence="2" type="ORF">DAH51_27660</name>
</gene>
<dbReference type="InterPro" id="IPR018721">
    <property type="entry name" value="DUF2252"/>
</dbReference>
<evidence type="ECO:0000256" key="1">
    <source>
        <dbReference type="SAM" id="MobiDB-lite"/>
    </source>
</evidence>
<dbReference type="AlphaFoldDB" id="A0A430BAA1"/>
<proteinExistence type="predicted"/>
<accession>A0A430BAA1</accession>
<dbReference type="InterPro" id="IPR011009">
    <property type="entry name" value="Kinase-like_dom_sf"/>
</dbReference>
<evidence type="ECO:0000313" key="3">
    <source>
        <dbReference type="Proteomes" id="UP000287401"/>
    </source>
</evidence>
<reference evidence="2 3" key="1">
    <citation type="submission" date="2018-07" db="EMBL/GenBank/DDBJ databases">
        <title>Genomic and Epidemiologic Investigation of an Indolent Hospital Outbreak.</title>
        <authorList>
            <person name="Johnson R.C."/>
            <person name="Deming C."/>
            <person name="Conlan S."/>
            <person name="Zellmer C.J."/>
            <person name="Michelin A.V."/>
            <person name="Lee-Lin S."/>
            <person name="Thomas P.J."/>
            <person name="Park M."/>
            <person name="Weingarten R.A."/>
            <person name="Less J."/>
            <person name="Dekker J.P."/>
            <person name="Frank K.M."/>
            <person name="Musser K.A."/>
            <person name="Mcquiston J.R."/>
            <person name="Henderson D.K."/>
            <person name="Lau A.F."/>
            <person name="Palmore T.N."/>
            <person name="Segre J.A."/>
        </authorList>
    </citation>
    <scope>NUCLEOTIDE SEQUENCE [LARGE SCALE GENOMIC DNA]</scope>
    <source>
        <strain evidence="2 3">SK-NIH.Env6_1116</strain>
    </source>
</reference>
<organism evidence="2 3">
    <name type="scientific">Sphingobium yanoikuyae</name>
    <name type="common">Sphingomonas yanoikuyae</name>
    <dbReference type="NCBI Taxonomy" id="13690"/>
    <lineage>
        <taxon>Bacteria</taxon>
        <taxon>Pseudomonadati</taxon>
        <taxon>Pseudomonadota</taxon>
        <taxon>Alphaproteobacteria</taxon>
        <taxon>Sphingomonadales</taxon>
        <taxon>Sphingomonadaceae</taxon>
        <taxon>Sphingobium</taxon>
    </lineage>
</organism>
<evidence type="ECO:0000313" key="2">
    <source>
        <dbReference type="EMBL" id="RSU45492.1"/>
    </source>
</evidence>
<dbReference type="Proteomes" id="UP000287401">
    <property type="component" value="Unassembled WGS sequence"/>
</dbReference>
<comment type="caution">
    <text evidence="2">The sequence shown here is derived from an EMBL/GenBank/DDBJ whole genome shotgun (WGS) entry which is preliminary data.</text>
</comment>
<protein>
    <submittedName>
        <fullName evidence="2">DUF2252 domain-containing protein</fullName>
    </submittedName>
</protein>
<dbReference type="Pfam" id="PF10009">
    <property type="entry name" value="DUF2252"/>
    <property type="match status" value="1"/>
</dbReference>
<name>A0A430BAA1_SPHYA</name>
<dbReference type="RefSeq" id="WP_126000345.1">
    <property type="nucleotide sequence ID" value="NZ_QRAL01000082.1"/>
</dbReference>
<dbReference type="PANTHER" id="PTHR39441">
    <property type="entry name" value="DUF2252 DOMAIN-CONTAINING PROTEIN"/>
    <property type="match status" value="1"/>
</dbReference>
<dbReference type="SUPFAM" id="SSF56112">
    <property type="entry name" value="Protein kinase-like (PK-like)"/>
    <property type="match status" value="1"/>
</dbReference>
<sequence length="407" mass="44988">MNPFATEDRVRFLHARRDLKMARSAHAYVRGNTASFYDWLSELDASAGIPSGPPIWICGDCHVGNLGPLAGPDGTVAIQIRDLDQTVIGNPAHDLIRLSLSLATAARGSALPGIVTARMIEQMVCGYEAAFVSGDEEDELSPGDEPDVVRTVRKRALNRKWRHLASERLEDVKPSIPLGKRFWPLTDDQKDALRSLITEPDVSRMILSLDEIRGERVVSMVDAAYWMKGCSSLGLLRIAAIVALDDGKSRDYALIDIKEAVDSVAPHSRDASLPDDPGTRVQSGASALSPHLGRRMVAGHLMGHSVFIRELMPQDLKIEVEQFTRKEALKAARYLAFVVGEAHARQLDEGSRRAWLKTLRDTRSSDLDAPSWLWRATVDLAGRHEAGYLDHCRRYALRQDCVEAKAA</sequence>
<feature type="region of interest" description="Disordered" evidence="1">
    <location>
        <begin position="266"/>
        <end position="285"/>
    </location>
</feature>
<dbReference type="PANTHER" id="PTHR39441:SF1">
    <property type="entry name" value="DUF2252 DOMAIN-CONTAINING PROTEIN"/>
    <property type="match status" value="1"/>
</dbReference>